<evidence type="ECO:0000256" key="2">
    <source>
        <dbReference type="RuleBase" id="RU000363"/>
    </source>
</evidence>
<dbReference type="GO" id="GO:0019748">
    <property type="term" value="P:secondary metabolic process"/>
    <property type="evidence" value="ECO:0007669"/>
    <property type="project" value="TreeGrafter"/>
</dbReference>
<dbReference type="PANTHER" id="PTHR43544:SF32">
    <property type="entry name" value="CHAIN DEHYDROGENASE, PUTATIVE (AFU_ORTHOLOGUE AFUA_5G01530)-RELATED"/>
    <property type="match status" value="1"/>
</dbReference>
<dbReference type="PRINTS" id="PR00080">
    <property type="entry name" value="SDRFAMILY"/>
</dbReference>
<evidence type="ECO:0000313" key="4">
    <source>
        <dbReference type="Proteomes" id="UP000503462"/>
    </source>
</evidence>
<dbReference type="InterPro" id="IPR002347">
    <property type="entry name" value="SDR_fam"/>
</dbReference>
<dbReference type="SUPFAM" id="SSF51735">
    <property type="entry name" value="NAD(P)-binding Rossmann-fold domains"/>
    <property type="match status" value="1"/>
</dbReference>
<dbReference type="GO" id="GO:0005737">
    <property type="term" value="C:cytoplasm"/>
    <property type="evidence" value="ECO:0007669"/>
    <property type="project" value="TreeGrafter"/>
</dbReference>
<organism evidence="3 4">
    <name type="scientific">Peltaster fructicola</name>
    <dbReference type="NCBI Taxonomy" id="286661"/>
    <lineage>
        <taxon>Eukaryota</taxon>
        <taxon>Fungi</taxon>
        <taxon>Dikarya</taxon>
        <taxon>Ascomycota</taxon>
        <taxon>Pezizomycotina</taxon>
        <taxon>Dothideomycetes</taxon>
        <taxon>Dothideomycetes incertae sedis</taxon>
        <taxon>Peltaster</taxon>
    </lineage>
</organism>
<sequence length="248" mass="26048">MNALTKKTITLVTGGNGGIGFELVAQLMASQTNHVLLGSRSIEKGESAISQLEAQKAPGTVELLQLDVTDEASINAAAKTVESKHGRLDALVNNAAIALPSGSIAEQMAICFKTNATGPLLVVDAFAPLLKKAHGTPRIVNISTGQGSITKRLDPTAPGYKIKGVQYRASKAALNMVTACQVAEFGDEGFKIFSFCPGFTQSNLGPHNNAENGAKPTSEGAAPIVTILKGERDSEHAHFLHNTGQYPW</sequence>
<gene>
    <name evidence="3" type="ORF">AMS68_004776</name>
</gene>
<dbReference type="OrthoDB" id="1933717at2759"/>
<comment type="similarity">
    <text evidence="1 2">Belongs to the short-chain dehydrogenases/reductases (SDR) family.</text>
</comment>
<evidence type="ECO:0000313" key="3">
    <source>
        <dbReference type="EMBL" id="QIW99258.1"/>
    </source>
</evidence>
<name>A0A6H0XXB1_9PEZI</name>
<dbReference type="InterPro" id="IPR051468">
    <property type="entry name" value="Fungal_SecMetab_SDRs"/>
</dbReference>
<dbReference type="Gene3D" id="3.40.50.720">
    <property type="entry name" value="NAD(P)-binding Rossmann-like Domain"/>
    <property type="match status" value="1"/>
</dbReference>
<dbReference type="InterPro" id="IPR036291">
    <property type="entry name" value="NAD(P)-bd_dom_sf"/>
</dbReference>
<accession>A0A6H0XXB1</accession>
<dbReference type="AlphaFoldDB" id="A0A6H0XXB1"/>
<dbReference type="Proteomes" id="UP000503462">
    <property type="component" value="Chromosome 3"/>
</dbReference>
<reference evidence="3 4" key="1">
    <citation type="journal article" date="2016" name="Sci. Rep.">
        <title>Peltaster fructicola genome reveals evolution from an invasive phytopathogen to an ectophytic parasite.</title>
        <authorList>
            <person name="Xu C."/>
            <person name="Chen H."/>
            <person name="Gleason M.L."/>
            <person name="Xu J.R."/>
            <person name="Liu H."/>
            <person name="Zhang R."/>
            <person name="Sun G."/>
        </authorList>
    </citation>
    <scope>NUCLEOTIDE SEQUENCE [LARGE SCALE GENOMIC DNA]</scope>
    <source>
        <strain evidence="3 4">LNHT1506</strain>
    </source>
</reference>
<dbReference type="GO" id="GO:0016491">
    <property type="term" value="F:oxidoreductase activity"/>
    <property type="evidence" value="ECO:0007669"/>
    <property type="project" value="TreeGrafter"/>
</dbReference>
<dbReference type="PRINTS" id="PR00081">
    <property type="entry name" value="GDHRDH"/>
</dbReference>
<dbReference type="PANTHER" id="PTHR43544">
    <property type="entry name" value="SHORT-CHAIN DEHYDROGENASE/REDUCTASE"/>
    <property type="match status" value="1"/>
</dbReference>
<proteinExistence type="inferred from homology"/>
<protein>
    <submittedName>
        <fullName evidence="3">Uncharacterized protein</fullName>
    </submittedName>
</protein>
<keyword evidence="4" id="KW-1185">Reference proteome</keyword>
<dbReference type="EMBL" id="CP051141">
    <property type="protein sequence ID" value="QIW99258.1"/>
    <property type="molecule type" value="Genomic_DNA"/>
</dbReference>
<evidence type="ECO:0000256" key="1">
    <source>
        <dbReference type="ARBA" id="ARBA00006484"/>
    </source>
</evidence>
<dbReference type="Pfam" id="PF00106">
    <property type="entry name" value="adh_short"/>
    <property type="match status" value="1"/>
</dbReference>